<dbReference type="SUPFAM" id="SSF46689">
    <property type="entry name" value="Homeodomain-like"/>
    <property type="match status" value="1"/>
</dbReference>
<name>A0ABY4P0Y1_9PSEU</name>
<sequence>MNETRDRILDVALEVLGDNPDAGMGDIASAAGVVRRTVYGHFPSRLDLIRTLTERAVSEMTAVLTEVDGANTEADATWADFVARIWPVAHRYRVLLALRRGEYGEAIHGLLGPLDELLADLVKRGQDSDLFAQHLPAGTLSQLAYGIVFAIADSDLSNATNGARAATITSLLMLGVPETRANALVGDQR</sequence>
<dbReference type="Pfam" id="PF00440">
    <property type="entry name" value="TetR_N"/>
    <property type="match status" value="1"/>
</dbReference>
<dbReference type="PANTHER" id="PTHR30055:SF209">
    <property type="entry name" value="POSSIBLE TRANSCRIPTIONAL REGULATORY PROTEIN (PROBABLY TETR-FAMILY)"/>
    <property type="match status" value="1"/>
</dbReference>
<keyword evidence="5" id="KW-1185">Reference proteome</keyword>
<dbReference type="RefSeq" id="WP_205413285.1">
    <property type="nucleotide sequence ID" value="NZ_CP091196.1"/>
</dbReference>
<keyword evidence="1 2" id="KW-0238">DNA-binding</keyword>
<evidence type="ECO:0000313" key="4">
    <source>
        <dbReference type="EMBL" id="UQS26002.1"/>
    </source>
</evidence>
<feature type="domain" description="HTH tetR-type" evidence="3">
    <location>
        <begin position="2"/>
        <end position="60"/>
    </location>
</feature>
<dbReference type="PROSITE" id="PS50977">
    <property type="entry name" value="HTH_TETR_2"/>
    <property type="match status" value="1"/>
</dbReference>
<dbReference type="InterPro" id="IPR050109">
    <property type="entry name" value="HTH-type_TetR-like_transc_reg"/>
</dbReference>
<proteinExistence type="predicted"/>
<feature type="DNA-binding region" description="H-T-H motif" evidence="2">
    <location>
        <begin position="23"/>
        <end position="42"/>
    </location>
</feature>
<dbReference type="InterPro" id="IPR001647">
    <property type="entry name" value="HTH_TetR"/>
</dbReference>
<protein>
    <submittedName>
        <fullName evidence="4">TetR/AcrR family transcriptional regulator</fullName>
    </submittedName>
</protein>
<dbReference type="Proteomes" id="UP000830158">
    <property type="component" value="Chromosome"/>
</dbReference>
<gene>
    <name evidence="4" type="ORF">L1857_25925</name>
</gene>
<accession>A0ABY4P0Y1</accession>
<dbReference type="PANTHER" id="PTHR30055">
    <property type="entry name" value="HTH-TYPE TRANSCRIPTIONAL REGULATOR RUTR"/>
    <property type="match status" value="1"/>
</dbReference>
<evidence type="ECO:0000259" key="3">
    <source>
        <dbReference type="PROSITE" id="PS50977"/>
    </source>
</evidence>
<dbReference type="Gene3D" id="1.10.357.10">
    <property type="entry name" value="Tetracycline Repressor, domain 2"/>
    <property type="match status" value="1"/>
</dbReference>
<organism evidence="4 5">
    <name type="scientific">Amycolatopsis thermalba</name>
    <dbReference type="NCBI Taxonomy" id="944492"/>
    <lineage>
        <taxon>Bacteria</taxon>
        <taxon>Bacillati</taxon>
        <taxon>Actinomycetota</taxon>
        <taxon>Actinomycetes</taxon>
        <taxon>Pseudonocardiales</taxon>
        <taxon>Pseudonocardiaceae</taxon>
        <taxon>Amycolatopsis</taxon>
    </lineage>
</organism>
<reference evidence="4" key="1">
    <citation type="submission" date="2022-01" db="EMBL/GenBank/DDBJ databases">
        <title>PSI-footprinting approach for the identification of protein synthesis inhibitor producers.</title>
        <authorList>
            <person name="Handel F."/>
            <person name="Kulik A."/>
            <person name="Wex K.W."/>
            <person name="Berscheid A."/>
            <person name="Saur J.S."/>
            <person name="Winkler A."/>
            <person name="Wibberg D."/>
            <person name="Kalinowski J."/>
            <person name="Broetz-Oesterhelt H."/>
            <person name="Mast Y."/>
        </authorList>
    </citation>
    <scope>NUCLEOTIDE SEQUENCE</scope>
    <source>
        <strain evidence="4">KNN 49.3e</strain>
    </source>
</reference>
<dbReference type="InterPro" id="IPR009057">
    <property type="entry name" value="Homeodomain-like_sf"/>
</dbReference>
<evidence type="ECO:0000256" key="2">
    <source>
        <dbReference type="PROSITE-ProRule" id="PRU00335"/>
    </source>
</evidence>
<dbReference type="EMBL" id="CP091196">
    <property type="protein sequence ID" value="UQS26002.1"/>
    <property type="molecule type" value="Genomic_DNA"/>
</dbReference>
<evidence type="ECO:0000313" key="5">
    <source>
        <dbReference type="Proteomes" id="UP000830158"/>
    </source>
</evidence>
<evidence type="ECO:0000256" key="1">
    <source>
        <dbReference type="ARBA" id="ARBA00023125"/>
    </source>
</evidence>